<comment type="similarity">
    <text evidence="1">Belongs to the glycosyltransferase 47 family.</text>
</comment>
<dbReference type="Proteomes" id="UP000002630">
    <property type="component" value="Unassembled WGS sequence"/>
</dbReference>
<proteinExistence type="inferred from homology"/>
<feature type="domain" description="Exostosin GT47" evidence="2">
    <location>
        <begin position="281"/>
        <end position="479"/>
    </location>
</feature>
<dbReference type="AlphaFoldDB" id="D7FYQ6"/>
<keyword evidence="4" id="KW-1185">Reference proteome</keyword>
<name>D7FYQ6_ECTSI</name>
<reference evidence="3 4" key="1">
    <citation type="journal article" date="2010" name="Nature">
        <title>The Ectocarpus genome and the independent evolution of multicellularity in brown algae.</title>
        <authorList>
            <person name="Cock J.M."/>
            <person name="Sterck L."/>
            <person name="Rouze P."/>
            <person name="Scornet D."/>
            <person name="Allen A.E."/>
            <person name="Amoutzias G."/>
            <person name="Anthouard V."/>
            <person name="Artiguenave F."/>
            <person name="Aury J.M."/>
            <person name="Badger J.H."/>
            <person name="Beszteri B."/>
            <person name="Billiau K."/>
            <person name="Bonnet E."/>
            <person name="Bothwell J.H."/>
            <person name="Bowler C."/>
            <person name="Boyen C."/>
            <person name="Brownlee C."/>
            <person name="Carrano C.J."/>
            <person name="Charrier B."/>
            <person name="Cho G.Y."/>
            <person name="Coelho S.M."/>
            <person name="Collen J."/>
            <person name="Corre E."/>
            <person name="Da Silva C."/>
            <person name="Delage L."/>
            <person name="Delaroque N."/>
            <person name="Dittami S.M."/>
            <person name="Doulbeau S."/>
            <person name="Elias M."/>
            <person name="Farnham G."/>
            <person name="Gachon C.M."/>
            <person name="Gschloessl B."/>
            <person name="Heesch S."/>
            <person name="Jabbari K."/>
            <person name="Jubin C."/>
            <person name="Kawai H."/>
            <person name="Kimura K."/>
            <person name="Kloareg B."/>
            <person name="Kupper F.C."/>
            <person name="Lang D."/>
            <person name="Le Bail A."/>
            <person name="Leblanc C."/>
            <person name="Lerouge P."/>
            <person name="Lohr M."/>
            <person name="Lopez P.J."/>
            <person name="Martens C."/>
            <person name="Maumus F."/>
            <person name="Michel G."/>
            <person name="Miranda-Saavedra D."/>
            <person name="Morales J."/>
            <person name="Moreau H."/>
            <person name="Motomura T."/>
            <person name="Nagasato C."/>
            <person name="Napoli C.A."/>
            <person name="Nelson D.R."/>
            <person name="Nyvall-Collen P."/>
            <person name="Peters A.F."/>
            <person name="Pommier C."/>
            <person name="Potin P."/>
            <person name="Poulain J."/>
            <person name="Quesneville H."/>
            <person name="Read B."/>
            <person name="Rensing S.A."/>
            <person name="Ritter A."/>
            <person name="Rousvoal S."/>
            <person name="Samanta M."/>
            <person name="Samson G."/>
            <person name="Schroeder D.C."/>
            <person name="Segurens B."/>
            <person name="Strittmatter M."/>
            <person name="Tonon T."/>
            <person name="Tregear J.W."/>
            <person name="Valentin K."/>
            <person name="von Dassow P."/>
            <person name="Yamagishi T."/>
            <person name="Van de Peer Y."/>
            <person name="Wincker P."/>
        </authorList>
    </citation>
    <scope>NUCLEOTIDE SEQUENCE [LARGE SCALE GENOMIC DNA]</scope>
    <source>
        <strain evidence="4">Ec32 / CCAP1310/4</strain>
    </source>
</reference>
<sequence>MPFFFPRPSCRDRVTTVLVSLSRRRALHLLWAAPCVLLGCAWSLGWAEFSQDAVQPGSSNSKGNVLLLHWGGDDDDPGLNDDRYPIPDRMEPVPRPPEVWDYLTGADIMNVRLEALRLNGTAAADQQQQQHQESKVAAAAVVEAAEALGDNKEDVRPVDTAFAPRWKGMPTRGSRCSSIDMAAVAPSMACGAPLAEPCFDRSRCRPHAPGGSPSKPSIYVFDVTCSLADSSALPPSNESLVLSHTWREAARDAGVLSETYWDACLFLHVNKRLDHVPCPAEKPLWNGGKNHVMVDLTDRARDKKPWIAGSAAMDASSNMRSCFYRSGYDFAVPLRHQRGFGNLTDLAPWHRDYFLTMKGNLYLSGVGYDERMSIVPLHSEPEGVIMGLNCFEMHDEHLLPENEEFCLALNETASRHEFKDLMNTTFGLVPAGRQPATYRLAEVMSAGAIPVFVSRDMVRPLPERVDWPTFSFSFPPEEVGPAMMDTLRSVAPAELLEMQRKSVQAFYEIFGEEPGYDRIARVVVDELVLRVGYHR</sequence>
<dbReference type="EMBL" id="FN649760">
    <property type="protein sequence ID" value="CBJ32606.1"/>
    <property type="molecule type" value="Genomic_DNA"/>
</dbReference>
<dbReference type="Pfam" id="PF03016">
    <property type="entry name" value="Exostosin_GT47"/>
    <property type="match status" value="1"/>
</dbReference>
<dbReference type="InParanoid" id="D7FYQ6"/>
<dbReference type="eggNOG" id="KOG1021">
    <property type="taxonomic scope" value="Eukaryota"/>
</dbReference>
<gene>
    <name evidence="3" type="ORF">Esi_0349_0034</name>
</gene>
<accession>D7FYQ6</accession>
<organism evidence="3 4">
    <name type="scientific">Ectocarpus siliculosus</name>
    <name type="common">Brown alga</name>
    <name type="synonym">Conferva siliculosa</name>
    <dbReference type="NCBI Taxonomy" id="2880"/>
    <lineage>
        <taxon>Eukaryota</taxon>
        <taxon>Sar</taxon>
        <taxon>Stramenopiles</taxon>
        <taxon>Ochrophyta</taxon>
        <taxon>PX clade</taxon>
        <taxon>Phaeophyceae</taxon>
        <taxon>Ectocarpales</taxon>
        <taxon>Ectocarpaceae</taxon>
        <taxon>Ectocarpus</taxon>
    </lineage>
</organism>
<dbReference type="GO" id="GO:0016757">
    <property type="term" value="F:glycosyltransferase activity"/>
    <property type="evidence" value="ECO:0007669"/>
    <property type="project" value="InterPro"/>
</dbReference>
<evidence type="ECO:0000313" key="3">
    <source>
        <dbReference type="EMBL" id="CBJ32606.1"/>
    </source>
</evidence>
<dbReference type="InterPro" id="IPR004263">
    <property type="entry name" value="Exostosin"/>
</dbReference>
<dbReference type="PANTHER" id="PTHR11062">
    <property type="entry name" value="EXOSTOSIN HEPARAN SULFATE GLYCOSYLTRANSFERASE -RELATED"/>
    <property type="match status" value="1"/>
</dbReference>
<evidence type="ECO:0000259" key="2">
    <source>
        <dbReference type="Pfam" id="PF03016"/>
    </source>
</evidence>
<dbReference type="OrthoDB" id="46921at2759"/>
<evidence type="ECO:0000256" key="1">
    <source>
        <dbReference type="ARBA" id="ARBA00010271"/>
    </source>
</evidence>
<dbReference type="PANTHER" id="PTHR11062:SF73">
    <property type="entry name" value="EXOSTOSIN-LIKE 3"/>
    <property type="match status" value="1"/>
</dbReference>
<dbReference type="InterPro" id="IPR040911">
    <property type="entry name" value="Exostosin_GT47"/>
</dbReference>
<dbReference type="STRING" id="2880.D7FYQ6"/>
<evidence type="ECO:0000313" key="4">
    <source>
        <dbReference type="Proteomes" id="UP000002630"/>
    </source>
</evidence>
<protein>
    <submittedName>
        <fullName evidence="3">Glycosyltransferase, family GT47</fullName>
    </submittedName>
</protein>